<dbReference type="eggNOG" id="KOG0996">
    <property type="taxonomic scope" value="Eukaryota"/>
</dbReference>
<keyword evidence="1" id="KW-0175">Coiled coil</keyword>
<dbReference type="Proteomes" id="UP000011115">
    <property type="component" value="Unassembled WGS sequence"/>
</dbReference>
<evidence type="ECO:0000256" key="1">
    <source>
        <dbReference type="SAM" id="Coils"/>
    </source>
</evidence>
<feature type="coiled-coil region" evidence="1">
    <location>
        <begin position="80"/>
        <end position="128"/>
    </location>
</feature>
<dbReference type="EnsemblPlants" id="PGSC0003DMT400093717">
    <property type="protein sequence ID" value="PGSC0003DMT400093717"/>
    <property type="gene ID" value="PGSC0003DMG400043288"/>
</dbReference>
<organism evidence="2 3">
    <name type="scientific">Solanum tuberosum</name>
    <name type="common">Potato</name>
    <dbReference type="NCBI Taxonomy" id="4113"/>
    <lineage>
        <taxon>Eukaryota</taxon>
        <taxon>Viridiplantae</taxon>
        <taxon>Streptophyta</taxon>
        <taxon>Embryophyta</taxon>
        <taxon>Tracheophyta</taxon>
        <taxon>Spermatophyta</taxon>
        <taxon>Magnoliopsida</taxon>
        <taxon>eudicotyledons</taxon>
        <taxon>Gunneridae</taxon>
        <taxon>Pentapetalae</taxon>
        <taxon>asterids</taxon>
        <taxon>lamiids</taxon>
        <taxon>Solanales</taxon>
        <taxon>Solanaceae</taxon>
        <taxon>Solanoideae</taxon>
        <taxon>Solaneae</taxon>
        <taxon>Solanum</taxon>
    </lineage>
</organism>
<dbReference type="InParanoid" id="M1DSJ6"/>
<keyword evidence="3" id="KW-1185">Reference proteome</keyword>
<dbReference type="PaxDb" id="4113-PGSC0003DMT400093717"/>
<reference evidence="3" key="1">
    <citation type="journal article" date="2011" name="Nature">
        <title>Genome sequence and analysis of the tuber crop potato.</title>
        <authorList>
            <consortium name="The Potato Genome Sequencing Consortium"/>
        </authorList>
    </citation>
    <scope>NUCLEOTIDE SEQUENCE [LARGE SCALE GENOMIC DNA]</scope>
    <source>
        <strain evidence="3">cv. DM1-3 516 R44</strain>
    </source>
</reference>
<name>M1DSJ6_SOLTU</name>
<evidence type="ECO:0000313" key="3">
    <source>
        <dbReference type="Proteomes" id="UP000011115"/>
    </source>
</evidence>
<protein>
    <submittedName>
        <fullName evidence="2">Condensin complex components subunit</fullName>
    </submittedName>
</protein>
<accession>M1DSJ6</accession>
<proteinExistence type="predicted"/>
<dbReference type="Gramene" id="PGSC0003DMT400093717">
    <property type="protein sequence ID" value="PGSC0003DMT400093717"/>
    <property type="gene ID" value="PGSC0003DMG400043288"/>
</dbReference>
<reference evidence="2" key="2">
    <citation type="submission" date="2015-06" db="UniProtKB">
        <authorList>
            <consortium name="EnsemblPlants"/>
        </authorList>
    </citation>
    <scope>IDENTIFICATION</scope>
    <source>
        <strain evidence="2">DM1-3 516 R44</strain>
    </source>
</reference>
<sequence>MKSISINDSRIECLQEQEKLIALEQSARQKLSELLALMEFEKAKYDIAISTACPGLDYIVVETTTIRTSILAASVSPKAVSNAEKELSTLVESLDNVRQKVTNAVKCYQTSEKAVSDLEMELAKCLKEV</sequence>
<dbReference type="HOGENOM" id="CLU_1952651_0_0_1"/>
<evidence type="ECO:0000313" key="2">
    <source>
        <dbReference type="EnsemblPlants" id="PGSC0003DMT400093717"/>
    </source>
</evidence>
<dbReference type="AlphaFoldDB" id="M1DSJ6"/>
<dbReference type="STRING" id="4113.M1DSJ6"/>